<dbReference type="AlphaFoldDB" id="A0A9P7GIV5"/>
<sequence length="600" mass="68288">MCETKIPELDANNSIYSLLRSNHPPSAVQAQALKVLLEKQTAEVRHAELGWARLLLKMNCLLQKMKALNNRWKENEELALAYQYIMSPIHRLPSEILVQIFDFAVEEDVETLSPHRCGSSPLGLSQVCSAWRHAALSHSRLWNQLSVDVSAHINRQLSKASSGDLITTWFGRTGNQTLLQLSLHNSLARSSRLEEMVKRVTPFARRISLRTLSPKALIPLLTLPGGTMPVLENLVLVVESSVYNICLRLPPVTVFDGSPQLKNATLGINSPILHVPERFVLPWCQLTCLKFELPIRLHTFSQIIRHCGQLEVAAFHISTNTIAYEDDWGDMDESDDSDQPSEGEDEVDNIPKYPIPENNHMLPLIPHRLEFPRLTSLKLGIACHMFIAQELCNLFRRLRFPALKSLELEGDPDYKTLNEIMPSIVDSLDLMEHLSLSYTHSLMIEPEDHFIFICACPLLESLAMRTSQSSLALMSLEMLCRDSLPVPLAYLKAFILGVEAMAVDMVSSYAQRFCACVERWRCERPGSKQTLKAASMHICNRSQDNWYDMRFISEKQALNVLDEVEDRLRGDELVQEDLEFETSWLESYDDLHEDDPYKLV</sequence>
<evidence type="ECO:0000313" key="4">
    <source>
        <dbReference type="Proteomes" id="UP000717328"/>
    </source>
</evidence>
<dbReference type="InterPro" id="IPR036047">
    <property type="entry name" value="F-box-like_dom_sf"/>
</dbReference>
<dbReference type="SUPFAM" id="SSF81383">
    <property type="entry name" value="F-box domain"/>
    <property type="match status" value="1"/>
</dbReference>
<feature type="region of interest" description="Disordered" evidence="1">
    <location>
        <begin position="326"/>
        <end position="352"/>
    </location>
</feature>
<dbReference type="EMBL" id="JABCKI010000350">
    <property type="protein sequence ID" value="KAG5650843.1"/>
    <property type="molecule type" value="Genomic_DNA"/>
</dbReference>
<name>A0A9P7GIV5_9AGAR</name>
<reference evidence="3" key="1">
    <citation type="submission" date="2021-02" db="EMBL/GenBank/DDBJ databases">
        <authorList>
            <person name="Nieuwenhuis M."/>
            <person name="Van De Peppel L.J.J."/>
        </authorList>
    </citation>
    <scope>NUCLEOTIDE SEQUENCE</scope>
    <source>
        <strain evidence="3">D49</strain>
    </source>
</reference>
<dbReference type="InterPro" id="IPR001810">
    <property type="entry name" value="F-box_dom"/>
</dbReference>
<reference evidence="3" key="2">
    <citation type="submission" date="2021-10" db="EMBL/GenBank/DDBJ databases">
        <title>Phylogenomics reveals ancestral predisposition of the termite-cultivated fungus Termitomyces towards a domesticated lifestyle.</title>
        <authorList>
            <person name="Auxier B."/>
            <person name="Grum-Grzhimaylo A."/>
            <person name="Cardenas M.E."/>
            <person name="Lodge J.D."/>
            <person name="Laessoe T."/>
            <person name="Pedersen O."/>
            <person name="Smith M.E."/>
            <person name="Kuyper T.W."/>
            <person name="Franco-Molano E.A."/>
            <person name="Baroni T.J."/>
            <person name="Aanen D.K."/>
        </authorList>
    </citation>
    <scope>NUCLEOTIDE SEQUENCE</scope>
    <source>
        <strain evidence="3">D49</strain>
    </source>
</reference>
<dbReference type="Proteomes" id="UP000717328">
    <property type="component" value="Unassembled WGS sequence"/>
</dbReference>
<proteinExistence type="predicted"/>
<evidence type="ECO:0000259" key="2">
    <source>
        <dbReference type="Pfam" id="PF12937"/>
    </source>
</evidence>
<dbReference type="Pfam" id="PF12937">
    <property type="entry name" value="F-box-like"/>
    <property type="match status" value="1"/>
</dbReference>
<organism evidence="3 4">
    <name type="scientific">Sphagnurus paluster</name>
    <dbReference type="NCBI Taxonomy" id="117069"/>
    <lineage>
        <taxon>Eukaryota</taxon>
        <taxon>Fungi</taxon>
        <taxon>Dikarya</taxon>
        <taxon>Basidiomycota</taxon>
        <taxon>Agaricomycotina</taxon>
        <taxon>Agaricomycetes</taxon>
        <taxon>Agaricomycetidae</taxon>
        <taxon>Agaricales</taxon>
        <taxon>Tricholomatineae</taxon>
        <taxon>Lyophyllaceae</taxon>
        <taxon>Sphagnurus</taxon>
    </lineage>
</organism>
<comment type="caution">
    <text evidence="3">The sequence shown here is derived from an EMBL/GenBank/DDBJ whole genome shotgun (WGS) entry which is preliminary data.</text>
</comment>
<dbReference type="Gene3D" id="1.20.1280.50">
    <property type="match status" value="1"/>
</dbReference>
<keyword evidence="4" id="KW-1185">Reference proteome</keyword>
<protein>
    <recommendedName>
        <fullName evidence="2">F-box domain-containing protein</fullName>
    </recommendedName>
</protein>
<accession>A0A9P7GIV5</accession>
<evidence type="ECO:0000313" key="3">
    <source>
        <dbReference type="EMBL" id="KAG5650843.1"/>
    </source>
</evidence>
<feature type="compositionally biased region" description="Acidic residues" evidence="1">
    <location>
        <begin position="326"/>
        <end position="348"/>
    </location>
</feature>
<dbReference type="OrthoDB" id="3172446at2759"/>
<evidence type="ECO:0000256" key="1">
    <source>
        <dbReference type="SAM" id="MobiDB-lite"/>
    </source>
</evidence>
<feature type="domain" description="F-box" evidence="2">
    <location>
        <begin position="89"/>
        <end position="146"/>
    </location>
</feature>
<gene>
    <name evidence="3" type="ORF">H0H81_010854</name>
</gene>